<comment type="caution">
    <text evidence="1">The sequence shown here is derived from an EMBL/GenBank/DDBJ whole genome shotgun (WGS) entry which is preliminary data.</text>
</comment>
<dbReference type="AlphaFoldDB" id="A0A8J3I649"/>
<sequence>MRTVRPVSEAEMVALFLATEYPSSRTHQHILQVLQREEWPPRLIEQPNLHDAQENAQRRSILRAYRGYGKTPDSFESLPLDVEYLDYFEGFPLDVRWERAMLSQQELEQVQYIEYDYWVELSGGSRLPRDARKKILAGDEVFGVSHQGVLQMAEAFHAGVQFPTLILVGKNRESPLVVLEGHMRLTAMVLAAECIPTELEVMVGFSEQIERWGCY</sequence>
<protein>
    <recommendedName>
        <fullName evidence="3">ParB/Sulfiredoxin domain-containing protein</fullName>
    </recommendedName>
</protein>
<evidence type="ECO:0000313" key="1">
    <source>
        <dbReference type="EMBL" id="GHO47565.1"/>
    </source>
</evidence>
<evidence type="ECO:0008006" key="3">
    <source>
        <dbReference type="Google" id="ProtNLM"/>
    </source>
</evidence>
<dbReference type="Proteomes" id="UP000612362">
    <property type="component" value="Unassembled WGS sequence"/>
</dbReference>
<dbReference type="RefSeq" id="WP_220196829.1">
    <property type="nucleotide sequence ID" value="NZ_BNJF01000003.1"/>
</dbReference>
<accession>A0A8J3I649</accession>
<organism evidence="1 2">
    <name type="scientific">Ktedonospora formicarum</name>
    <dbReference type="NCBI Taxonomy" id="2778364"/>
    <lineage>
        <taxon>Bacteria</taxon>
        <taxon>Bacillati</taxon>
        <taxon>Chloroflexota</taxon>
        <taxon>Ktedonobacteria</taxon>
        <taxon>Ktedonobacterales</taxon>
        <taxon>Ktedonobacteraceae</taxon>
        <taxon>Ktedonospora</taxon>
    </lineage>
</organism>
<gene>
    <name evidence="1" type="ORF">KSX_57280</name>
</gene>
<reference evidence="1" key="1">
    <citation type="submission" date="2020-10" db="EMBL/GenBank/DDBJ databases">
        <title>Taxonomic study of unclassified bacteria belonging to the class Ktedonobacteria.</title>
        <authorList>
            <person name="Yabe S."/>
            <person name="Wang C.M."/>
            <person name="Zheng Y."/>
            <person name="Sakai Y."/>
            <person name="Cavaletti L."/>
            <person name="Monciardini P."/>
            <person name="Donadio S."/>
        </authorList>
    </citation>
    <scope>NUCLEOTIDE SEQUENCE</scope>
    <source>
        <strain evidence="1">SOSP1-1</strain>
    </source>
</reference>
<evidence type="ECO:0000313" key="2">
    <source>
        <dbReference type="Proteomes" id="UP000612362"/>
    </source>
</evidence>
<keyword evidence="2" id="KW-1185">Reference proteome</keyword>
<name>A0A8J3I649_9CHLR</name>
<proteinExistence type="predicted"/>
<dbReference type="EMBL" id="BNJF01000003">
    <property type="protein sequence ID" value="GHO47565.1"/>
    <property type="molecule type" value="Genomic_DNA"/>
</dbReference>